<protein>
    <submittedName>
        <fullName evidence="1">Uncharacterized protein</fullName>
    </submittedName>
</protein>
<evidence type="ECO:0000313" key="1">
    <source>
        <dbReference type="EMBL" id="KAH9297530.1"/>
    </source>
</evidence>
<dbReference type="Proteomes" id="UP000824469">
    <property type="component" value="Unassembled WGS sequence"/>
</dbReference>
<organism evidence="1 2">
    <name type="scientific">Taxus chinensis</name>
    <name type="common">Chinese yew</name>
    <name type="synonym">Taxus wallichiana var. chinensis</name>
    <dbReference type="NCBI Taxonomy" id="29808"/>
    <lineage>
        <taxon>Eukaryota</taxon>
        <taxon>Viridiplantae</taxon>
        <taxon>Streptophyta</taxon>
        <taxon>Embryophyta</taxon>
        <taxon>Tracheophyta</taxon>
        <taxon>Spermatophyta</taxon>
        <taxon>Pinopsida</taxon>
        <taxon>Pinidae</taxon>
        <taxon>Conifers II</taxon>
        <taxon>Cupressales</taxon>
        <taxon>Taxaceae</taxon>
        <taxon>Taxus</taxon>
    </lineage>
</organism>
<feature type="non-terminal residue" evidence="1">
    <location>
        <position position="1"/>
    </location>
</feature>
<dbReference type="AlphaFoldDB" id="A0AA38CCK4"/>
<dbReference type="EMBL" id="JAHRHJ020000010">
    <property type="protein sequence ID" value="KAH9297530.1"/>
    <property type="molecule type" value="Genomic_DNA"/>
</dbReference>
<accession>A0AA38CCK4</accession>
<keyword evidence="2" id="KW-1185">Reference proteome</keyword>
<proteinExistence type="predicted"/>
<reference evidence="1 2" key="1">
    <citation type="journal article" date="2021" name="Nat. Plants">
        <title>The Taxus genome provides insights into paclitaxel biosynthesis.</title>
        <authorList>
            <person name="Xiong X."/>
            <person name="Gou J."/>
            <person name="Liao Q."/>
            <person name="Li Y."/>
            <person name="Zhou Q."/>
            <person name="Bi G."/>
            <person name="Li C."/>
            <person name="Du R."/>
            <person name="Wang X."/>
            <person name="Sun T."/>
            <person name="Guo L."/>
            <person name="Liang H."/>
            <person name="Lu P."/>
            <person name="Wu Y."/>
            <person name="Zhang Z."/>
            <person name="Ro D.K."/>
            <person name="Shang Y."/>
            <person name="Huang S."/>
            <person name="Yan J."/>
        </authorList>
    </citation>
    <scope>NUCLEOTIDE SEQUENCE [LARGE SCALE GENOMIC DNA]</scope>
    <source>
        <strain evidence="1">Ta-2019</strain>
    </source>
</reference>
<feature type="non-terminal residue" evidence="1">
    <location>
        <position position="79"/>
    </location>
</feature>
<gene>
    <name evidence="1" type="ORF">KI387_029212</name>
</gene>
<name>A0AA38CCK4_TAXCH</name>
<evidence type="ECO:0000313" key="2">
    <source>
        <dbReference type="Proteomes" id="UP000824469"/>
    </source>
</evidence>
<comment type="caution">
    <text evidence="1">The sequence shown here is derived from an EMBL/GenBank/DDBJ whole genome shotgun (WGS) entry which is preliminary data.</text>
</comment>
<sequence>QAALSFRHYSHATITPTVIEVPNEIISDAQLLNIDSPNDKKEGNAPTLEYGEAGASLSRIRTNRVYVDEELQQFESPNF</sequence>